<keyword evidence="5" id="KW-0539">Nucleus</keyword>
<keyword evidence="2" id="KW-0805">Transcription regulation</keyword>
<dbReference type="GO" id="GO:0043565">
    <property type="term" value="F:sequence-specific DNA binding"/>
    <property type="evidence" value="ECO:0007669"/>
    <property type="project" value="InterPro"/>
</dbReference>
<dbReference type="Gene3D" id="1.10.10.10">
    <property type="entry name" value="Winged helix-like DNA-binding domain superfamily/Winged helix DNA-binding domain"/>
    <property type="match status" value="1"/>
</dbReference>
<evidence type="ECO:0000256" key="2">
    <source>
        <dbReference type="ARBA" id="ARBA00023015"/>
    </source>
</evidence>
<comment type="similarity">
    <text evidence="6">Belongs to the HSF family.</text>
</comment>
<sequence>MSSKRTTTAAFIRALYNLTRKGTPFVDWSADGTTFRILDIKRFASEVLPHFFKHSNMASFQRQLNYFSFKKWTKNNRTLEAISKKGSIAEFHHPYFTRDMDESLLSCFRRKVASRSFEPLMDVYSQDYDTFGDASYEHRIVQSAGREKSSTVKVKKEPLRAPCRLPKPHVVNDASPRKTQQFPSELLTPPPVLQFEPIRFAPGPHHPHFSATGPSTLRQGTCIDHTIDISWGHCDSWQSDAPHSGSDCDWLTNFDWETHGDLIPTAGIVYQTIDGAGADTSDFVVAL</sequence>
<keyword evidence="3" id="KW-0238">DNA-binding</keyword>
<dbReference type="Pfam" id="PF00447">
    <property type="entry name" value="HSF_DNA-bind"/>
    <property type="match status" value="1"/>
</dbReference>
<evidence type="ECO:0000256" key="7">
    <source>
        <dbReference type="SAM" id="MobiDB-lite"/>
    </source>
</evidence>
<dbReference type="GeneID" id="20808291"/>
<comment type="subcellular location">
    <subcellularLocation>
        <location evidence="1">Nucleus</location>
    </subcellularLocation>
</comment>
<organism evidence="9">
    <name type="scientific">Aphanomyces astaci</name>
    <name type="common">Crayfish plague agent</name>
    <dbReference type="NCBI Taxonomy" id="112090"/>
    <lineage>
        <taxon>Eukaryota</taxon>
        <taxon>Sar</taxon>
        <taxon>Stramenopiles</taxon>
        <taxon>Oomycota</taxon>
        <taxon>Saprolegniomycetes</taxon>
        <taxon>Saprolegniales</taxon>
        <taxon>Verrucalvaceae</taxon>
        <taxon>Aphanomyces</taxon>
    </lineage>
</organism>
<dbReference type="AlphaFoldDB" id="W4GM97"/>
<evidence type="ECO:0000259" key="8">
    <source>
        <dbReference type="SMART" id="SM00415"/>
    </source>
</evidence>
<dbReference type="SUPFAM" id="SSF46785">
    <property type="entry name" value="Winged helix' DNA-binding domain"/>
    <property type="match status" value="1"/>
</dbReference>
<dbReference type="InterPro" id="IPR036390">
    <property type="entry name" value="WH_DNA-bd_sf"/>
</dbReference>
<dbReference type="EMBL" id="KI913125">
    <property type="protein sequence ID" value="ETV80830.1"/>
    <property type="molecule type" value="Genomic_DNA"/>
</dbReference>
<feature type="domain" description="HSF-type DNA-binding" evidence="8">
    <location>
        <begin position="7"/>
        <end position="110"/>
    </location>
</feature>
<evidence type="ECO:0000256" key="1">
    <source>
        <dbReference type="ARBA" id="ARBA00004123"/>
    </source>
</evidence>
<evidence type="ECO:0000256" key="3">
    <source>
        <dbReference type="ARBA" id="ARBA00023125"/>
    </source>
</evidence>
<proteinExistence type="inferred from homology"/>
<dbReference type="OrthoDB" id="60033at2759"/>
<dbReference type="PANTHER" id="PTHR10015">
    <property type="entry name" value="HEAT SHOCK TRANSCRIPTION FACTOR"/>
    <property type="match status" value="1"/>
</dbReference>
<dbReference type="GO" id="GO:0003700">
    <property type="term" value="F:DNA-binding transcription factor activity"/>
    <property type="evidence" value="ECO:0007669"/>
    <property type="project" value="InterPro"/>
</dbReference>
<protein>
    <recommendedName>
        <fullName evidence="8">HSF-type DNA-binding domain-containing protein</fullName>
    </recommendedName>
</protein>
<gene>
    <name evidence="9" type="ORF">H257_06295</name>
</gene>
<dbReference type="FunFam" id="1.10.10.10:FF:000027">
    <property type="entry name" value="Heat shock transcription factor 1"/>
    <property type="match status" value="1"/>
</dbReference>
<evidence type="ECO:0000313" key="9">
    <source>
        <dbReference type="EMBL" id="ETV80830.1"/>
    </source>
</evidence>
<evidence type="ECO:0000256" key="5">
    <source>
        <dbReference type="ARBA" id="ARBA00023242"/>
    </source>
</evidence>
<dbReference type="VEuPathDB" id="FungiDB:H257_06295"/>
<name>W4GM97_APHAT</name>
<evidence type="ECO:0000256" key="4">
    <source>
        <dbReference type="ARBA" id="ARBA00023163"/>
    </source>
</evidence>
<reference evidence="9" key="1">
    <citation type="submission" date="2013-12" db="EMBL/GenBank/DDBJ databases">
        <title>The Genome Sequence of Aphanomyces astaci APO3.</title>
        <authorList>
            <consortium name="The Broad Institute Genomics Platform"/>
            <person name="Russ C."/>
            <person name="Tyler B."/>
            <person name="van West P."/>
            <person name="Dieguez-Uribeondo J."/>
            <person name="Young S.K."/>
            <person name="Zeng Q."/>
            <person name="Gargeya S."/>
            <person name="Fitzgerald M."/>
            <person name="Abouelleil A."/>
            <person name="Alvarado L."/>
            <person name="Chapman S.B."/>
            <person name="Gainer-Dewar J."/>
            <person name="Goldberg J."/>
            <person name="Griggs A."/>
            <person name="Gujja S."/>
            <person name="Hansen M."/>
            <person name="Howarth C."/>
            <person name="Imamovic A."/>
            <person name="Ireland A."/>
            <person name="Larimer J."/>
            <person name="McCowan C."/>
            <person name="Murphy C."/>
            <person name="Pearson M."/>
            <person name="Poon T.W."/>
            <person name="Priest M."/>
            <person name="Roberts A."/>
            <person name="Saif S."/>
            <person name="Shea T."/>
            <person name="Sykes S."/>
            <person name="Wortman J."/>
            <person name="Nusbaum C."/>
            <person name="Birren B."/>
        </authorList>
    </citation>
    <scope>NUCLEOTIDE SEQUENCE [LARGE SCALE GENOMIC DNA]</scope>
    <source>
        <strain evidence="9">APO3</strain>
    </source>
</reference>
<dbReference type="GO" id="GO:0005634">
    <property type="term" value="C:nucleus"/>
    <property type="evidence" value="ECO:0007669"/>
    <property type="project" value="UniProtKB-SubCell"/>
</dbReference>
<accession>W4GM97</accession>
<dbReference type="InterPro" id="IPR000232">
    <property type="entry name" value="HSF_DNA-bd"/>
</dbReference>
<keyword evidence="4" id="KW-0804">Transcription</keyword>
<dbReference type="STRING" id="112090.W4GM97"/>
<dbReference type="InterPro" id="IPR036388">
    <property type="entry name" value="WH-like_DNA-bd_sf"/>
</dbReference>
<dbReference type="PANTHER" id="PTHR10015:SF427">
    <property type="entry name" value="HEAT SHOCK FACTOR PROTEIN"/>
    <property type="match status" value="1"/>
</dbReference>
<dbReference type="SMART" id="SM00415">
    <property type="entry name" value="HSF"/>
    <property type="match status" value="1"/>
</dbReference>
<feature type="region of interest" description="Disordered" evidence="7">
    <location>
        <begin position="165"/>
        <end position="186"/>
    </location>
</feature>
<evidence type="ECO:0000256" key="6">
    <source>
        <dbReference type="RuleBase" id="RU004020"/>
    </source>
</evidence>
<dbReference type="RefSeq" id="XP_009829777.1">
    <property type="nucleotide sequence ID" value="XM_009831475.1"/>
</dbReference>